<comment type="similarity">
    <text evidence="1">Belongs to the cyclic nucleotide phosphodiesterase class-II family.</text>
</comment>
<reference evidence="2 3" key="1">
    <citation type="submission" date="2019-04" db="EMBL/GenBank/DDBJ databases">
        <authorList>
            <person name="Feng G."/>
            <person name="Zhang J."/>
            <person name="Zhu H."/>
        </authorList>
    </citation>
    <scope>NUCLEOTIDE SEQUENCE [LARGE SCALE GENOMIC DNA]</scope>
    <source>
        <strain evidence="2 3">92R-1</strain>
    </source>
</reference>
<dbReference type="PANTHER" id="PTHR28283">
    <property type="entry name" value="3',5'-CYCLIC-NUCLEOTIDE PHOSPHODIESTERASE 1"/>
    <property type="match status" value="1"/>
</dbReference>
<dbReference type="Pfam" id="PF02112">
    <property type="entry name" value="PDEase_II"/>
    <property type="match status" value="1"/>
</dbReference>
<organism evidence="2 3">
    <name type="scientific">Hymenobacter fodinae</name>
    <dbReference type="NCBI Taxonomy" id="2510796"/>
    <lineage>
        <taxon>Bacteria</taxon>
        <taxon>Pseudomonadati</taxon>
        <taxon>Bacteroidota</taxon>
        <taxon>Cytophagia</taxon>
        <taxon>Cytophagales</taxon>
        <taxon>Hymenobacteraceae</taxon>
        <taxon>Hymenobacter</taxon>
    </lineage>
</organism>
<dbReference type="GO" id="GO:1902660">
    <property type="term" value="P:negative regulation of glucose mediated signaling pathway"/>
    <property type="evidence" value="ECO:0007669"/>
    <property type="project" value="TreeGrafter"/>
</dbReference>
<dbReference type="OrthoDB" id="9803916at2"/>
<dbReference type="AlphaFoldDB" id="A0A4Z0P973"/>
<dbReference type="GO" id="GO:0004115">
    <property type="term" value="F:3',5'-cyclic-AMP phosphodiesterase activity"/>
    <property type="evidence" value="ECO:0007669"/>
    <property type="project" value="UniProtKB-UniRule"/>
</dbReference>
<keyword evidence="1" id="KW-0114">cAMP</keyword>
<dbReference type="PIRSF" id="PIRSF000962">
    <property type="entry name" value="Cyc_nuc_PDEase"/>
    <property type="match status" value="1"/>
</dbReference>
<comment type="caution">
    <text evidence="2">The sequence shown here is derived from an EMBL/GenBank/DDBJ whole genome shotgun (WGS) entry which is preliminary data.</text>
</comment>
<evidence type="ECO:0000313" key="2">
    <source>
        <dbReference type="EMBL" id="TGE07977.1"/>
    </source>
</evidence>
<dbReference type="PRINTS" id="PR00388">
    <property type="entry name" value="PDIESTERASE2"/>
</dbReference>
<keyword evidence="3" id="KW-1185">Reference proteome</keyword>
<protein>
    <submittedName>
        <fullName evidence="2">3',5'-cyclic-nucleotide phosphodiesterase</fullName>
    </submittedName>
</protein>
<keyword evidence="1" id="KW-0378">Hydrolase</keyword>
<dbReference type="GO" id="GO:0006198">
    <property type="term" value="P:cAMP catabolic process"/>
    <property type="evidence" value="ECO:0007669"/>
    <property type="project" value="UniProtKB-UniRule"/>
</dbReference>
<dbReference type="Gene3D" id="3.60.15.10">
    <property type="entry name" value="Ribonuclease Z/Hydroxyacylglutathione hydrolase-like"/>
    <property type="match status" value="1"/>
</dbReference>
<dbReference type="GO" id="GO:0047555">
    <property type="term" value="F:3',5'-cyclic-GMP phosphodiesterase activity"/>
    <property type="evidence" value="ECO:0007669"/>
    <property type="project" value="TreeGrafter"/>
</dbReference>
<evidence type="ECO:0000313" key="3">
    <source>
        <dbReference type="Proteomes" id="UP000298337"/>
    </source>
</evidence>
<dbReference type="PANTHER" id="PTHR28283:SF1">
    <property type="entry name" value="3',5'-CYCLIC-NUCLEOTIDE PHOSPHODIESTERASE 1"/>
    <property type="match status" value="1"/>
</dbReference>
<dbReference type="SUPFAM" id="SSF56281">
    <property type="entry name" value="Metallo-hydrolase/oxidoreductase"/>
    <property type="match status" value="1"/>
</dbReference>
<proteinExistence type="inferred from homology"/>
<name>A0A4Z0P973_9BACT</name>
<dbReference type="CDD" id="cd07735">
    <property type="entry name" value="class_II_PDE_MBL-fold"/>
    <property type="match status" value="1"/>
</dbReference>
<gene>
    <name evidence="2" type="ORF">EU556_09545</name>
</gene>
<dbReference type="InterPro" id="IPR036866">
    <property type="entry name" value="RibonucZ/Hydroxyglut_hydro"/>
</dbReference>
<dbReference type="InterPro" id="IPR000396">
    <property type="entry name" value="Pdiesterase2"/>
</dbReference>
<dbReference type="EMBL" id="SRLA01000002">
    <property type="protein sequence ID" value="TGE07977.1"/>
    <property type="molecule type" value="Genomic_DNA"/>
</dbReference>
<evidence type="ECO:0000256" key="1">
    <source>
        <dbReference type="PIRNR" id="PIRNR000962"/>
    </source>
</evidence>
<dbReference type="Proteomes" id="UP000298337">
    <property type="component" value="Unassembled WGS sequence"/>
</dbReference>
<sequence>MSNGTSTSITRLSLQRIIVSSWLLLSLLLALPALAQPSFTVVPLGVKGGLQESNLSAYLVAPTGSSSYVCLDAGTVYSGVEKAISNKVFFAPAGEVVRTQIKAYLISHAHLDHVSGLLLGAPDDTPKSIYGLPSCLSTIQNDYFNWRAWPNFGSGGNPPALQKYQLRELVTRQETPIENTAMRVQAFALSHGKPYQSAAFLVRSGSSYLLYLGDTGADAVEQSQNLRVVWQAMAPLIKAHQLKAIFIEASYPNTQPEKQLFGHLTPALLLQEMGALGQLTSPAAMRGLPVVITHLKPSPGNEALIKKQLTEANKLQLKLVFPEQGKRLEF</sequence>
<accession>A0A4Z0P973</accession>